<accession>A0A5E4MUH5</accession>
<sequence>MMRAYSAHIDRYGYVMKEEDQTGVDDGYETCSIGSAPASAVEEEEERDVRMLAHLLGGIEVDMPRDFDAIFENMPEWIDPVKLKRGQRFALDYYFGVSFSEVVSLYVLFALSKNGLETLIRTNRSNTPYRAYRRYYETSEIVRTWLETDILEPGTEGYENLRKVFRMHRQIRDDKFRNPSKYETAQRSPGTTDGRCSYLLPDLRKDFVRVPPGCVEMFAHTEQHDLNSFSQCYLAITQFGFFGLALVYPEWFGIHNCSRRDMEDFVHLWRTIGYFMGLSDEYNFGRGTLDEVIDRSRWLVRAMVKPKFRDLTTKWEHMSRCVADGLRMYMPSSMPFDTSFCYLCDVFDLDVTNFKKTIGFWQQVSVWWTRFFMKYLMRFDCVRRTMNMYVFGCLKRATVEFNDETVQARLKDKVFDYCS</sequence>
<keyword evidence="2" id="KW-1185">Reference proteome</keyword>
<evidence type="ECO:0000313" key="1">
    <source>
        <dbReference type="EMBL" id="VVC34074.1"/>
    </source>
</evidence>
<dbReference type="AlphaFoldDB" id="A0A5E4MUH5"/>
<name>A0A5E4MUH5_9HEMI</name>
<reference evidence="1 2" key="1">
    <citation type="submission" date="2019-08" db="EMBL/GenBank/DDBJ databases">
        <authorList>
            <person name="Alioto T."/>
            <person name="Alioto T."/>
            <person name="Gomez Garrido J."/>
        </authorList>
    </citation>
    <scope>NUCLEOTIDE SEQUENCE [LARGE SCALE GENOMIC DNA]</scope>
</reference>
<proteinExistence type="predicted"/>
<protein>
    <submittedName>
        <fullName evidence="1">Uncharacterized protein</fullName>
    </submittedName>
</protein>
<gene>
    <name evidence="1" type="ORF">CINCED_3A004619</name>
</gene>
<dbReference type="Proteomes" id="UP000325440">
    <property type="component" value="Unassembled WGS sequence"/>
</dbReference>
<dbReference type="PANTHER" id="PTHR37159">
    <property type="entry name" value="GH11867P"/>
    <property type="match status" value="1"/>
</dbReference>
<evidence type="ECO:0000313" key="2">
    <source>
        <dbReference type="Proteomes" id="UP000325440"/>
    </source>
</evidence>
<organism evidence="1 2">
    <name type="scientific">Cinara cedri</name>
    <dbReference type="NCBI Taxonomy" id="506608"/>
    <lineage>
        <taxon>Eukaryota</taxon>
        <taxon>Metazoa</taxon>
        <taxon>Ecdysozoa</taxon>
        <taxon>Arthropoda</taxon>
        <taxon>Hexapoda</taxon>
        <taxon>Insecta</taxon>
        <taxon>Pterygota</taxon>
        <taxon>Neoptera</taxon>
        <taxon>Paraneoptera</taxon>
        <taxon>Hemiptera</taxon>
        <taxon>Sternorrhyncha</taxon>
        <taxon>Aphidomorpha</taxon>
        <taxon>Aphidoidea</taxon>
        <taxon>Aphididae</taxon>
        <taxon>Lachninae</taxon>
        <taxon>Cinara</taxon>
    </lineage>
</organism>
<dbReference type="EMBL" id="CABPRJ010000982">
    <property type="protein sequence ID" value="VVC34074.1"/>
    <property type="molecule type" value="Genomic_DNA"/>
</dbReference>
<dbReference type="OrthoDB" id="6361347at2759"/>
<dbReference type="PANTHER" id="PTHR37159:SF1">
    <property type="entry name" value="GH11867P"/>
    <property type="match status" value="1"/>
</dbReference>